<reference evidence="4 5" key="1">
    <citation type="submission" date="2016-10" db="EMBL/GenBank/DDBJ databases">
        <authorList>
            <person name="Varghese N."/>
            <person name="Submissions S."/>
        </authorList>
    </citation>
    <scope>NUCLEOTIDE SEQUENCE [LARGE SCALE GENOMIC DNA]</scope>
    <source>
        <strain evidence="4 5">IAM 15147</strain>
    </source>
</reference>
<keyword evidence="5" id="KW-1185">Reference proteome</keyword>
<dbReference type="Proteomes" id="UP000198506">
    <property type="component" value="Unassembled WGS sequence"/>
</dbReference>
<dbReference type="CDD" id="cd04301">
    <property type="entry name" value="NAT_SF"/>
    <property type="match status" value="1"/>
</dbReference>
<proteinExistence type="predicted"/>
<dbReference type="GO" id="GO:0016747">
    <property type="term" value="F:acyltransferase activity, transferring groups other than amino-acyl groups"/>
    <property type="evidence" value="ECO:0007669"/>
    <property type="project" value="InterPro"/>
</dbReference>
<sequence>MVDAAAVTVREARDDELEALAALRWRWVRESTDEALPDLGAYVVEVAGWARQHRGSHVPFAAVEAGEVVGMAWLAIQARVPSPRALERRSGDLQSCYVVPDARGRGIGTMLADAVLASARERGLEHVTVHASPRSIPVYERAGFRSNPRALWAEGAIGER</sequence>
<evidence type="ECO:0000313" key="4">
    <source>
        <dbReference type="EMBL" id="SFR97096.1"/>
    </source>
</evidence>
<dbReference type="SUPFAM" id="SSF55729">
    <property type="entry name" value="Acyl-CoA N-acyltransferases (Nat)"/>
    <property type="match status" value="1"/>
</dbReference>
<dbReference type="AlphaFoldDB" id="A0AA94KYA8"/>
<keyword evidence="4" id="KW-0687">Ribonucleoprotein</keyword>
<dbReference type="PROSITE" id="PS51186">
    <property type="entry name" value="GNAT"/>
    <property type="match status" value="1"/>
</dbReference>
<dbReference type="InterPro" id="IPR000182">
    <property type="entry name" value="GNAT_dom"/>
</dbReference>
<dbReference type="Pfam" id="PF00583">
    <property type="entry name" value="Acetyltransf_1"/>
    <property type="match status" value="1"/>
</dbReference>
<comment type="caution">
    <text evidence="4">The sequence shown here is derived from an EMBL/GenBank/DDBJ whole genome shotgun (WGS) entry which is preliminary data.</text>
</comment>
<dbReference type="RefSeq" id="WP_092914763.1">
    <property type="nucleotide sequence ID" value="NZ_FOZN01000001.1"/>
</dbReference>
<keyword evidence="4" id="KW-0689">Ribosomal protein</keyword>
<gene>
    <name evidence="4" type="ORF">SAMN04487783_0056</name>
</gene>
<feature type="domain" description="N-acetyltransferase" evidence="3">
    <location>
        <begin position="7"/>
        <end position="160"/>
    </location>
</feature>
<dbReference type="InterPro" id="IPR050832">
    <property type="entry name" value="Bact_Acetyltransf"/>
</dbReference>
<organism evidence="4 5">
    <name type="scientific">Agrococcus baldri</name>
    <dbReference type="NCBI Taxonomy" id="153730"/>
    <lineage>
        <taxon>Bacteria</taxon>
        <taxon>Bacillati</taxon>
        <taxon>Actinomycetota</taxon>
        <taxon>Actinomycetes</taxon>
        <taxon>Micrococcales</taxon>
        <taxon>Microbacteriaceae</taxon>
        <taxon>Agrococcus</taxon>
    </lineage>
</organism>
<protein>
    <submittedName>
        <fullName evidence="4">Ribosomal protein S18 acetylase RimI</fullName>
    </submittedName>
</protein>
<keyword evidence="1" id="KW-0808">Transferase</keyword>
<evidence type="ECO:0000256" key="1">
    <source>
        <dbReference type="ARBA" id="ARBA00022679"/>
    </source>
</evidence>
<keyword evidence="2" id="KW-0012">Acyltransferase</keyword>
<dbReference type="PANTHER" id="PTHR43877">
    <property type="entry name" value="AMINOALKYLPHOSPHONATE N-ACETYLTRANSFERASE-RELATED-RELATED"/>
    <property type="match status" value="1"/>
</dbReference>
<name>A0AA94KYA8_9MICO</name>
<evidence type="ECO:0000259" key="3">
    <source>
        <dbReference type="PROSITE" id="PS51186"/>
    </source>
</evidence>
<accession>A0AA94KYA8</accession>
<dbReference type="Gene3D" id="3.40.630.30">
    <property type="match status" value="1"/>
</dbReference>
<dbReference type="EMBL" id="FOZN01000001">
    <property type="protein sequence ID" value="SFR97096.1"/>
    <property type="molecule type" value="Genomic_DNA"/>
</dbReference>
<dbReference type="GO" id="GO:0005840">
    <property type="term" value="C:ribosome"/>
    <property type="evidence" value="ECO:0007669"/>
    <property type="project" value="UniProtKB-KW"/>
</dbReference>
<dbReference type="InterPro" id="IPR016181">
    <property type="entry name" value="Acyl_CoA_acyltransferase"/>
</dbReference>
<evidence type="ECO:0000313" key="5">
    <source>
        <dbReference type="Proteomes" id="UP000198506"/>
    </source>
</evidence>
<evidence type="ECO:0000256" key="2">
    <source>
        <dbReference type="ARBA" id="ARBA00023315"/>
    </source>
</evidence>